<keyword evidence="4" id="KW-1185">Reference proteome</keyword>
<accession>A0A8H3IFF8</accession>
<dbReference type="OrthoDB" id="5331891at2759"/>
<proteinExistence type="predicted"/>
<protein>
    <recommendedName>
        <fullName evidence="2">DUF7580 domain-containing protein</fullName>
    </recommendedName>
</protein>
<dbReference type="PANTHER" id="PTHR35186:SF4">
    <property type="entry name" value="PRION-INHIBITION AND PROPAGATION HELO DOMAIN-CONTAINING PROTEIN"/>
    <property type="match status" value="1"/>
</dbReference>
<dbReference type="Pfam" id="PF24476">
    <property type="entry name" value="DUF7580"/>
    <property type="match status" value="1"/>
</dbReference>
<evidence type="ECO:0000313" key="4">
    <source>
        <dbReference type="Proteomes" id="UP000664521"/>
    </source>
</evidence>
<evidence type="ECO:0000259" key="2">
    <source>
        <dbReference type="Pfam" id="PF24476"/>
    </source>
</evidence>
<feature type="domain" description="DUF7580" evidence="2">
    <location>
        <begin position="203"/>
        <end position="549"/>
    </location>
</feature>
<evidence type="ECO:0000256" key="1">
    <source>
        <dbReference type="SAM" id="SignalP"/>
    </source>
</evidence>
<dbReference type="PANTHER" id="PTHR35186">
    <property type="entry name" value="ANK_REP_REGION DOMAIN-CONTAINING PROTEIN"/>
    <property type="match status" value="1"/>
</dbReference>
<dbReference type="InterPro" id="IPR056002">
    <property type="entry name" value="DUF7580"/>
</dbReference>
<feature type="chain" id="PRO_5034995239" description="DUF7580 domain-containing protein" evidence="1">
    <location>
        <begin position="19"/>
        <end position="584"/>
    </location>
</feature>
<gene>
    <name evidence="3" type="ORF">HETSPECPRED_000423</name>
</gene>
<dbReference type="AlphaFoldDB" id="A0A8H3IFF8"/>
<comment type="caution">
    <text evidence="3">The sequence shown here is derived from an EMBL/GenBank/DDBJ whole genome shotgun (WGS) entry which is preliminary data.</text>
</comment>
<reference evidence="3" key="1">
    <citation type="submission" date="2021-03" db="EMBL/GenBank/DDBJ databases">
        <authorList>
            <person name="Tagirdzhanova G."/>
        </authorList>
    </citation>
    <scope>NUCLEOTIDE SEQUENCE</scope>
</reference>
<feature type="signal peptide" evidence="1">
    <location>
        <begin position="1"/>
        <end position="18"/>
    </location>
</feature>
<name>A0A8H3IFF8_9LECA</name>
<dbReference type="Proteomes" id="UP000664521">
    <property type="component" value="Unassembled WGS sequence"/>
</dbReference>
<evidence type="ECO:0000313" key="3">
    <source>
        <dbReference type="EMBL" id="CAF9911709.1"/>
    </source>
</evidence>
<dbReference type="EMBL" id="CAJPDS010000010">
    <property type="protein sequence ID" value="CAF9911709.1"/>
    <property type="molecule type" value="Genomic_DNA"/>
</dbReference>
<keyword evidence="1" id="KW-0732">Signal</keyword>
<sequence length="584" mass="65790">MAEAAGLALAVVPLIISALENYRNVMEPIIIFKKKYKKEVGRLQHHLFVQKALFRNECSHLLNDIAGRGSDMVDNHDHWRWQDPQLEIMLKGRLDDNFDACVSALQQVRTILEDILEETKTLEILQQKKRWQGVVDKEWLRHFRQRCKISFSKARYDDKVRELKSENDTLREIRMAIEIFQADSKSSAPGSSLVVPIKQFRAMQYASCKLYETLSSVWRCETPREHFANVSLDEDISNVSPDDTSVRFNMVWSCPIHHPSLGRALKELPLSVYAFSEASTLATSVPPSSNSKQNLKAELTATLQADGSRNVSIRSTTSNSSTNTGLGTSTSIQDLYMIPNLCQHLGQHVGGTESLHCVGYLQKTKTFRHVIYTPKDSPVNNPGIKTFEEALNVAKAHEIEFTRRERVQLSTFLAQAVLRFHSTPWLPQQWRSRDVVFYGINDLSEDRLLSPYLKARVCTSSTPAPQALVVAAAAASTSPSQSPIRNQLLFDLGVMLVEIAYGAPLQELKAEDDDRGDPFTLYHTATRLCSQLNQKCGPAYEAAARVCLRGTLGGSCDLHNSRALENFYVEVVQRLKVMKDDYLS</sequence>
<organism evidence="3 4">
    <name type="scientific">Heterodermia speciosa</name>
    <dbReference type="NCBI Taxonomy" id="116794"/>
    <lineage>
        <taxon>Eukaryota</taxon>
        <taxon>Fungi</taxon>
        <taxon>Dikarya</taxon>
        <taxon>Ascomycota</taxon>
        <taxon>Pezizomycotina</taxon>
        <taxon>Lecanoromycetes</taxon>
        <taxon>OSLEUM clade</taxon>
        <taxon>Lecanoromycetidae</taxon>
        <taxon>Caliciales</taxon>
        <taxon>Physciaceae</taxon>
        <taxon>Heterodermia</taxon>
    </lineage>
</organism>